<name>A0ABS8E9Q0_9ACTN</name>
<feature type="non-terminal residue" evidence="2">
    <location>
        <position position="80"/>
    </location>
</feature>
<dbReference type="Proteomes" id="UP001520654">
    <property type="component" value="Unassembled WGS sequence"/>
</dbReference>
<organism evidence="2 3">
    <name type="scientific">Streptomyces flavotricini</name>
    <dbReference type="NCBI Taxonomy" id="66888"/>
    <lineage>
        <taxon>Bacteria</taxon>
        <taxon>Bacillati</taxon>
        <taxon>Actinomycetota</taxon>
        <taxon>Actinomycetes</taxon>
        <taxon>Kitasatosporales</taxon>
        <taxon>Streptomycetaceae</taxon>
        <taxon>Streptomyces</taxon>
    </lineage>
</organism>
<dbReference type="EMBL" id="JAINUL010000001">
    <property type="protein sequence ID" value="MCC0097866.1"/>
    <property type="molecule type" value="Genomic_DNA"/>
</dbReference>
<evidence type="ECO:0000256" key="1">
    <source>
        <dbReference type="SAM" id="MobiDB-lite"/>
    </source>
</evidence>
<protein>
    <submittedName>
        <fullName evidence="2">LytR family transcriptional regulator</fullName>
    </submittedName>
</protein>
<comment type="caution">
    <text evidence="2">The sequence shown here is derived from an EMBL/GenBank/DDBJ whole genome shotgun (WGS) entry which is preliminary data.</text>
</comment>
<feature type="compositionally biased region" description="Low complexity" evidence="1">
    <location>
        <begin position="44"/>
        <end position="60"/>
    </location>
</feature>
<feature type="region of interest" description="Disordered" evidence="1">
    <location>
        <begin position="1"/>
        <end position="80"/>
    </location>
</feature>
<proteinExistence type="predicted"/>
<accession>A0ABS8E9Q0</accession>
<feature type="compositionally biased region" description="Basic and acidic residues" evidence="1">
    <location>
        <begin position="1"/>
        <end position="11"/>
    </location>
</feature>
<keyword evidence="3" id="KW-1185">Reference proteome</keyword>
<evidence type="ECO:0000313" key="3">
    <source>
        <dbReference type="Proteomes" id="UP001520654"/>
    </source>
</evidence>
<reference evidence="2 3" key="1">
    <citation type="submission" date="2021-08" db="EMBL/GenBank/DDBJ databases">
        <title>Genomic Architecture of Streptomyces flavotricini NGL1 and Streptomyces erythrochromogenes HMS4 With Differential Plant Beneficial attributes and laccase production capabilities.</title>
        <authorList>
            <person name="Salwan R."/>
            <person name="Kaur R."/>
            <person name="Sharma V."/>
        </authorList>
    </citation>
    <scope>NUCLEOTIDE SEQUENCE [LARGE SCALE GENOMIC DNA]</scope>
    <source>
        <strain evidence="2 3">NGL1</strain>
    </source>
</reference>
<sequence length="80" mass="8320">MDAQSRGRAEEIDPADQWVLNPRTGNYELRLDRSAAQQPSVATPRRPSSGRAGAPGAPAAPKAPSPAVPGPRRGDGPPGR</sequence>
<evidence type="ECO:0000313" key="2">
    <source>
        <dbReference type="EMBL" id="MCC0097866.1"/>
    </source>
</evidence>
<gene>
    <name evidence="2" type="ORF">K7B10_24435</name>
</gene>